<evidence type="ECO:0000313" key="10">
    <source>
        <dbReference type="Ensembl" id="ENSFHEP00000009595.1"/>
    </source>
</evidence>
<protein>
    <recommendedName>
        <fullName evidence="4 9">AMP deaminase</fullName>
        <ecNumber evidence="4 9">3.5.4.6</ecNumber>
    </recommendedName>
</protein>
<reference evidence="10" key="2">
    <citation type="submission" date="2025-09" db="UniProtKB">
        <authorList>
            <consortium name="Ensembl"/>
        </authorList>
    </citation>
    <scope>IDENTIFICATION</scope>
</reference>
<dbReference type="PANTHER" id="PTHR11359:SF1">
    <property type="entry name" value="AMP DEAMINASE 1"/>
    <property type="match status" value="1"/>
</dbReference>
<evidence type="ECO:0000256" key="3">
    <source>
        <dbReference type="ARBA" id="ARBA00006676"/>
    </source>
</evidence>
<evidence type="ECO:0000256" key="2">
    <source>
        <dbReference type="ARBA" id="ARBA00004955"/>
    </source>
</evidence>
<reference evidence="10" key="1">
    <citation type="submission" date="2025-08" db="UniProtKB">
        <authorList>
            <consortium name="Ensembl"/>
        </authorList>
    </citation>
    <scope>IDENTIFICATION</scope>
</reference>
<keyword evidence="8" id="KW-0546">Nucleotide metabolism</keyword>
<organism evidence="10 11">
    <name type="scientific">Fundulus heteroclitus</name>
    <name type="common">Killifish</name>
    <name type="synonym">Mummichog</name>
    <dbReference type="NCBI Taxonomy" id="8078"/>
    <lineage>
        <taxon>Eukaryota</taxon>
        <taxon>Metazoa</taxon>
        <taxon>Chordata</taxon>
        <taxon>Craniata</taxon>
        <taxon>Vertebrata</taxon>
        <taxon>Euteleostomi</taxon>
        <taxon>Actinopterygii</taxon>
        <taxon>Neopterygii</taxon>
        <taxon>Teleostei</taxon>
        <taxon>Neoteleostei</taxon>
        <taxon>Acanthomorphata</taxon>
        <taxon>Ovalentaria</taxon>
        <taxon>Atherinomorphae</taxon>
        <taxon>Cyprinodontiformes</taxon>
        <taxon>Fundulidae</taxon>
        <taxon>Fundulus</taxon>
    </lineage>
</organism>
<name>A0A3Q2PC46_FUNHE</name>
<dbReference type="GO" id="GO:0032264">
    <property type="term" value="P:IMP salvage"/>
    <property type="evidence" value="ECO:0007669"/>
    <property type="project" value="UniProtKB-UniPathway"/>
</dbReference>
<dbReference type="PROSITE" id="PS00485">
    <property type="entry name" value="A_DEAMINASE"/>
    <property type="match status" value="1"/>
</dbReference>
<evidence type="ECO:0000256" key="9">
    <source>
        <dbReference type="PIRNR" id="PIRNR001251"/>
    </source>
</evidence>
<dbReference type="EC" id="3.5.4.6" evidence="4 9"/>
<proteinExistence type="inferred from homology"/>
<dbReference type="PANTHER" id="PTHR11359">
    <property type="entry name" value="AMP DEAMINASE"/>
    <property type="match status" value="1"/>
</dbReference>
<dbReference type="AlphaFoldDB" id="A0A3Q2PC46"/>
<evidence type="ECO:0000313" key="11">
    <source>
        <dbReference type="Proteomes" id="UP000265000"/>
    </source>
</evidence>
<comment type="similarity">
    <text evidence="3 9">Belongs to the metallo-dependent hydrolases superfamily. Adenosine and AMP deaminases family.</text>
</comment>
<comment type="pathway">
    <text evidence="2">Purine metabolism; IMP biosynthesis via salvage pathway; IMP from AMP: step 1/1.</text>
</comment>
<comment type="catalytic activity">
    <reaction evidence="9">
        <text>AMP + H2O + H(+) = IMP + NH4(+)</text>
        <dbReference type="Rhea" id="RHEA:14777"/>
        <dbReference type="ChEBI" id="CHEBI:15377"/>
        <dbReference type="ChEBI" id="CHEBI:15378"/>
        <dbReference type="ChEBI" id="CHEBI:28938"/>
        <dbReference type="ChEBI" id="CHEBI:58053"/>
        <dbReference type="ChEBI" id="CHEBI:456215"/>
        <dbReference type="EC" id="3.5.4.6"/>
    </reaction>
</comment>
<evidence type="ECO:0000256" key="5">
    <source>
        <dbReference type="ARBA" id="ARBA00022723"/>
    </source>
</evidence>
<keyword evidence="7" id="KW-0862">Zinc</keyword>
<keyword evidence="11" id="KW-1185">Reference proteome</keyword>
<dbReference type="UniPathway" id="UPA00591">
    <property type="reaction ID" value="UER00663"/>
</dbReference>
<dbReference type="InterPro" id="IPR032466">
    <property type="entry name" value="Metal_Hydrolase"/>
</dbReference>
<evidence type="ECO:0000256" key="1">
    <source>
        <dbReference type="ARBA" id="ARBA00001947"/>
    </source>
</evidence>
<dbReference type="Gene3D" id="3.20.20.140">
    <property type="entry name" value="Metal-dependent hydrolases"/>
    <property type="match status" value="2"/>
</dbReference>
<evidence type="ECO:0000256" key="7">
    <source>
        <dbReference type="ARBA" id="ARBA00022833"/>
    </source>
</evidence>
<dbReference type="Pfam" id="PF19326">
    <property type="entry name" value="AMP_deaminase"/>
    <property type="match status" value="2"/>
</dbReference>
<dbReference type="PIRSF" id="PIRSF001251">
    <property type="entry name" value="AMP_deaminase_met"/>
    <property type="match status" value="1"/>
</dbReference>
<dbReference type="Proteomes" id="UP000265000">
    <property type="component" value="Unplaced"/>
</dbReference>
<dbReference type="InterPro" id="IPR006329">
    <property type="entry name" value="AMPD"/>
</dbReference>
<dbReference type="Gene3D" id="4.10.800.20">
    <property type="match status" value="1"/>
</dbReference>
<evidence type="ECO:0000256" key="4">
    <source>
        <dbReference type="ARBA" id="ARBA00012775"/>
    </source>
</evidence>
<comment type="cofactor">
    <cofactor evidence="1 9">
        <name>Zn(2+)</name>
        <dbReference type="ChEBI" id="CHEBI:29105"/>
    </cofactor>
</comment>
<dbReference type="SUPFAM" id="SSF51556">
    <property type="entry name" value="Metallo-dependent hydrolases"/>
    <property type="match status" value="1"/>
</dbReference>
<dbReference type="GO" id="GO:0046872">
    <property type="term" value="F:metal ion binding"/>
    <property type="evidence" value="ECO:0007669"/>
    <property type="project" value="UniProtKB-KW"/>
</dbReference>
<dbReference type="GO" id="GO:0005829">
    <property type="term" value="C:cytosol"/>
    <property type="evidence" value="ECO:0007669"/>
    <property type="project" value="TreeGrafter"/>
</dbReference>
<accession>A0A3Q2PC46</accession>
<dbReference type="GO" id="GO:0046033">
    <property type="term" value="P:AMP metabolic process"/>
    <property type="evidence" value="ECO:0007669"/>
    <property type="project" value="TreeGrafter"/>
</dbReference>
<keyword evidence="6 9" id="KW-0378">Hydrolase</keyword>
<sequence length="697" mass="80240">MRAFAEKVFASETKDEQVRDEISLFDVAEDCPILHQEMAHHLHADDNVEKRKRHHHSRTVVFPGAPQAAAGSVVEVDTPTYLEVPDFQRVAVIGDYAAGVTMDDFELSCKGLYRALTIREKYMKLAYQRFPRTASQFLRQMEGETFKVEDEVMPVFNPPPKDGEDPFDTSNLPKNLGYVARMKDGLMYVYNDAAAADKHQPKDLPHPDYNTFIDDMNFLIALIAQGPTKTYTHRRLKFLMSKFNVHEMLNEMEEMKELKLNPHRDFYNCRKVDTHIHAAACMNQKHLLRFIKMSYRVDADRVVHKLKGKEVTLRELFESLHLHPYDLTVDSLDVHAGRQTFQRFDKFNAKYNPVGASELRDLYMKTENHIGGEYFATIIKEVASDLEDAKYQYAEPRLSIYGCNPTEWVKLSIFIIPYGRDFVPHFGKMLENIFLPVFQATIDPQSNPELSIFLKHVTGFDSVDDESKHSGHMFSTKSPKPEEWDIAKNPSYTYYIYYMYANIAVLNQLRRQRGLNTFTFRPHCGEAGAITHLLAAFMTADNISHGLNLKKSPVLQYLYFLAQIPIAMSPLSNNSLFLEYAKNPLPEFHKKGLMVSLSTDDPMQFHYTKEPLMEEYAIAAQVFKLSTCDMCEIARNSVVQSGLSHEEKVHFLGSEYLKEGPEGNDIRKTNVAQIRMAYRFETLCYELNLIKEGLKAE</sequence>
<dbReference type="GeneTree" id="ENSGT00950000183011"/>
<dbReference type="GO" id="GO:0003876">
    <property type="term" value="F:AMP deaminase activity"/>
    <property type="evidence" value="ECO:0007669"/>
    <property type="project" value="UniProtKB-EC"/>
</dbReference>
<evidence type="ECO:0000256" key="8">
    <source>
        <dbReference type="ARBA" id="ARBA00023080"/>
    </source>
</evidence>
<evidence type="ECO:0000256" key="6">
    <source>
        <dbReference type="ARBA" id="ARBA00022801"/>
    </source>
</evidence>
<keyword evidence="5 9" id="KW-0479">Metal-binding</keyword>
<dbReference type="InterPro" id="IPR006650">
    <property type="entry name" value="A/AMP_deam_AS"/>
</dbReference>
<dbReference type="Ensembl" id="ENSFHET00000000213.1">
    <property type="protein sequence ID" value="ENSFHEP00000009595.1"/>
    <property type="gene ID" value="ENSFHEG00000010948.1"/>
</dbReference>